<evidence type="ECO:0008006" key="5">
    <source>
        <dbReference type="Google" id="ProtNLM"/>
    </source>
</evidence>
<feature type="signal peptide" evidence="2">
    <location>
        <begin position="1"/>
        <end position="18"/>
    </location>
</feature>
<protein>
    <recommendedName>
        <fullName evidence="5">Secreted protein</fullName>
    </recommendedName>
</protein>
<feature type="chain" id="PRO_5045231059" description="Secreted protein" evidence="2">
    <location>
        <begin position="19"/>
        <end position="140"/>
    </location>
</feature>
<keyword evidence="4" id="KW-1185">Reference proteome</keyword>
<evidence type="ECO:0000256" key="2">
    <source>
        <dbReference type="SAM" id="SignalP"/>
    </source>
</evidence>
<organism evidence="3 4">
    <name type="scientific">Pelagibacterium nitratireducens</name>
    <dbReference type="NCBI Taxonomy" id="1046114"/>
    <lineage>
        <taxon>Bacteria</taxon>
        <taxon>Pseudomonadati</taxon>
        <taxon>Pseudomonadota</taxon>
        <taxon>Alphaproteobacteria</taxon>
        <taxon>Hyphomicrobiales</taxon>
        <taxon>Devosiaceae</taxon>
        <taxon>Pelagibacterium</taxon>
    </lineage>
</organism>
<accession>A0ABZ2I9C8</accession>
<evidence type="ECO:0000256" key="1">
    <source>
        <dbReference type="SAM" id="MobiDB-lite"/>
    </source>
</evidence>
<evidence type="ECO:0000313" key="3">
    <source>
        <dbReference type="EMBL" id="WWT34358.1"/>
    </source>
</evidence>
<gene>
    <name evidence="3" type="ORF">V6617_07795</name>
</gene>
<name>A0ABZ2I9C8_9HYPH</name>
<feature type="region of interest" description="Disordered" evidence="1">
    <location>
        <begin position="26"/>
        <end position="48"/>
    </location>
</feature>
<dbReference type="PROSITE" id="PS51257">
    <property type="entry name" value="PROKAR_LIPOPROTEIN"/>
    <property type="match status" value="1"/>
</dbReference>
<feature type="compositionally biased region" description="Low complexity" evidence="1">
    <location>
        <begin position="26"/>
        <end position="41"/>
    </location>
</feature>
<reference evidence="3 4" key="1">
    <citation type="submission" date="2024-02" db="EMBL/GenBank/DDBJ databases">
        <title>Complete genome sequence of Pelagibacterium nitratireducens ZH15.</title>
        <authorList>
            <person name="Zhao L.H."/>
        </authorList>
    </citation>
    <scope>NUCLEOTIDE SEQUENCE [LARGE SCALE GENOMIC DNA]</scope>
    <source>
        <strain evidence="3 4">ZH15</strain>
    </source>
</reference>
<dbReference type="Proteomes" id="UP001369958">
    <property type="component" value="Chromosome"/>
</dbReference>
<evidence type="ECO:0000313" key="4">
    <source>
        <dbReference type="Proteomes" id="UP001369958"/>
    </source>
</evidence>
<keyword evidence="2" id="KW-0732">Signal</keyword>
<dbReference type="RefSeq" id="WP_338610232.1">
    <property type="nucleotide sequence ID" value="NZ_CP146275.1"/>
</dbReference>
<sequence>MRGHLITLCALALTATLAACSESEAPQADAEASDSEAAAEPSPEPAPFYVGQWAADPVWCTDQTEGFPITITESRFEGRENICDMTQIETTPEGGATAQLACQSEGETVQEPISFAQAGEQIAIVWPDRGTEATLFSPCQ</sequence>
<dbReference type="EMBL" id="CP146275">
    <property type="protein sequence ID" value="WWT34358.1"/>
    <property type="molecule type" value="Genomic_DNA"/>
</dbReference>
<proteinExistence type="predicted"/>